<protein>
    <recommendedName>
        <fullName evidence="2">C2H2-type domain-containing protein</fullName>
    </recommendedName>
</protein>
<comment type="caution">
    <text evidence="3">The sequence shown here is derived from an EMBL/GenBank/DDBJ whole genome shotgun (WGS) entry which is preliminary data.</text>
</comment>
<dbReference type="AlphaFoldDB" id="A0A8S4Q3F3"/>
<sequence>MNCVNSDDNSKYNDECQEISDDHNRNKDDSNDIDDDNDESSVSTVDYKLEDLHEPKPSIPNHEFTKSKIRHIKKEENLVKQTTFGSTILSSSLSDGVGQKGVLNELWKSCRRVLGLQECSLFVQLKQQGKILYGGSEDMVTQFKREGIVYMDQGREVKLMPLHVQKSTLLQENKPAKPLICNICSNDRKSFSSRSSLNRHLQRVHAINTKTSKDKSLVSHLGISKEDNNS</sequence>
<dbReference type="Proteomes" id="UP000749559">
    <property type="component" value="Unassembled WGS sequence"/>
</dbReference>
<evidence type="ECO:0000313" key="4">
    <source>
        <dbReference type="Proteomes" id="UP000749559"/>
    </source>
</evidence>
<organism evidence="3 4">
    <name type="scientific">Owenia fusiformis</name>
    <name type="common">Polychaete worm</name>
    <dbReference type="NCBI Taxonomy" id="6347"/>
    <lineage>
        <taxon>Eukaryota</taxon>
        <taxon>Metazoa</taxon>
        <taxon>Spiralia</taxon>
        <taxon>Lophotrochozoa</taxon>
        <taxon>Annelida</taxon>
        <taxon>Polychaeta</taxon>
        <taxon>Sedentaria</taxon>
        <taxon>Canalipalpata</taxon>
        <taxon>Sabellida</taxon>
        <taxon>Oweniida</taxon>
        <taxon>Oweniidae</taxon>
        <taxon>Owenia</taxon>
    </lineage>
</organism>
<dbReference type="EMBL" id="CAIIXF020000012">
    <property type="protein sequence ID" value="CAH1800994.1"/>
    <property type="molecule type" value="Genomic_DNA"/>
</dbReference>
<keyword evidence="4" id="KW-1185">Reference proteome</keyword>
<feature type="domain" description="C2H2-type" evidence="2">
    <location>
        <begin position="179"/>
        <end position="205"/>
    </location>
</feature>
<reference evidence="3" key="1">
    <citation type="submission" date="2022-03" db="EMBL/GenBank/DDBJ databases">
        <authorList>
            <person name="Martin C."/>
        </authorList>
    </citation>
    <scope>NUCLEOTIDE SEQUENCE</scope>
</reference>
<feature type="region of interest" description="Disordered" evidence="1">
    <location>
        <begin position="1"/>
        <end position="44"/>
    </location>
</feature>
<feature type="non-terminal residue" evidence="3">
    <location>
        <position position="230"/>
    </location>
</feature>
<dbReference type="SMART" id="SM00355">
    <property type="entry name" value="ZnF_C2H2"/>
    <property type="match status" value="1"/>
</dbReference>
<proteinExistence type="predicted"/>
<name>A0A8S4Q3F3_OWEFU</name>
<accession>A0A8S4Q3F3</accession>
<evidence type="ECO:0000313" key="3">
    <source>
        <dbReference type="EMBL" id="CAH1800994.1"/>
    </source>
</evidence>
<dbReference type="Gene3D" id="3.30.160.60">
    <property type="entry name" value="Classic Zinc Finger"/>
    <property type="match status" value="1"/>
</dbReference>
<evidence type="ECO:0000259" key="2">
    <source>
        <dbReference type="SMART" id="SM00355"/>
    </source>
</evidence>
<feature type="compositionally biased region" description="Basic and acidic residues" evidence="1">
    <location>
        <begin position="8"/>
        <end position="30"/>
    </location>
</feature>
<evidence type="ECO:0000256" key="1">
    <source>
        <dbReference type="SAM" id="MobiDB-lite"/>
    </source>
</evidence>
<gene>
    <name evidence="3" type="ORF">OFUS_LOCUS24826</name>
</gene>
<dbReference type="InterPro" id="IPR013087">
    <property type="entry name" value="Znf_C2H2_type"/>
</dbReference>